<feature type="compositionally biased region" description="Basic and acidic residues" evidence="1">
    <location>
        <begin position="212"/>
        <end position="228"/>
    </location>
</feature>
<dbReference type="EMBL" id="FPCG01000005">
    <property type="protein sequence ID" value="SFV22773.1"/>
    <property type="molecule type" value="Genomic_DNA"/>
</dbReference>
<sequence>MCPAVVPPAGLRGSIATKSHDDAMDDMTVQLLVASVGVFGALAGALLSQLLAGKAERQRRLAEDRSRWLTDSLRVNTRFLAGSLRLERDLWSAAAQLDHDDRPVRMPAHSTILLTPEQGIPGVFDAVTRSILVEAVEDAFERLDALEEMVAEIALVGTVEEVRSAQGLHEALWDAAGGLESYQAFDVVTDAVLRAKAARDAFTTASRVALRPSDKSRSNDRPPRRLDDAPPASG</sequence>
<proteinExistence type="predicted"/>
<dbReference type="Proteomes" id="UP000198881">
    <property type="component" value="Unassembled WGS sequence"/>
</dbReference>
<evidence type="ECO:0000256" key="1">
    <source>
        <dbReference type="SAM" id="MobiDB-lite"/>
    </source>
</evidence>
<organism evidence="3 4">
    <name type="scientific">Micrococcus terreus</name>
    <dbReference type="NCBI Taxonomy" id="574650"/>
    <lineage>
        <taxon>Bacteria</taxon>
        <taxon>Bacillati</taxon>
        <taxon>Actinomycetota</taxon>
        <taxon>Actinomycetes</taxon>
        <taxon>Micrococcales</taxon>
        <taxon>Micrococcaceae</taxon>
        <taxon>Micrococcus</taxon>
    </lineage>
</organism>
<keyword evidence="2" id="KW-1133">Transmembrane helix</keyword>
<evidence type="ECO:0000256" key="2">
    <source>
        <dbReference type="SAM" id="Phobius"/>
    </source>
</evidence>
<protein>
    <submittedName>
        <fullName evidence="3">Uncharacterized protein</fullName>
    </submittedName>
</protein>
<feature type="region of interest" description="Disordered" evidence="1">
    <location>
        <begin position="208"/>
        <end position="234"/>
    </location>
</feature>
<reference evidence="3 4" key="1">
    <citation type="submission" date="2016-10" db="EMBL/GenBank/DDBJ databases">
        <authorList>
            <person name="de Groot N.N."/>
        </authorList>
    </citation>
    <scope>NUCLEOTIDE SEQUENCE [LARGE SCALE GENOMIC DNA]</scope>
    <source>
        <strain evidence="3 4">CGMCC 1.7054</strain>
    </source>
</reference>
<name>A0A1I7MLH1_9MICC</name>
<evidence type="ECO:0000313" key="3">
    <source>
        <dbReference type="EMBL" id="SFV22773.1"/>
    </source>
</evidence>
<evidence type="ECO:0000313" key="4">
    <source>
        <dbReference type="Proteomes" id="UP000198881"/>
    </source>
</evidence>
<accession>A0A1I7MLH1</accession>
<gene>
    <name evidence="3" type="ORF">SAMN04487966_1053</name>
</gene>
<keyword evidence="4" id="KW-1185">Reference proteome</keyword>
<keyword evidence="2" id="KW-0812">Transmembrane</keyword>
<feature type="transmembrane region" description="Helical" evidence="2">
    <location>
        <begin position="31"/>
        <end position="52"/>
    </location>
</feature>
<dbReference type="AlphaFoldDB" id="A0A1I7MLH1"/>
<keyword evidence="2" id="KW-0472">Membrane</keyword>